<gene>
    <name evidence="2" type="ORF">DP923_06260</name>
</gene>
<proteinExistence type="predicted"/>
<dbReference type="PANTHER" id="PTHR33987:SF1">
    <property type="entry name" value="CALCINEURIN-LIKE METALLO-PHOSPHOESTERASE SUPERFAMILY PROTEIN"/>
    <property type="match status" value="1"/>
</dbReference>
<dbReference type="OrthoDB" id="9763616at2"/>
<dbReference type="EMBL" id="QMDV01000002">
    <property type="protein sequence ID" value="RAU82853.1"/>
    <property type="molecule type" value="Genomic_DNA"/>
</dbReference>
<dbReference type="InterPro" id="IPR029052">
    <property type="entry name" value="Metallo-depent_PP-like"/>
</dbReference>
<reference evidence="2 3" key="2">
    <citation type="submission" date="2018-07" db="EMBL/GenBank/DDBJ databases">
        <title>Pontibacter sp. 2b14 genomic sequence and assembly.</title>
        <authorList>
            <person name="Du Z.-J."/>
        </authorList>
    </citation>
    <scope>NUCLEOTIDE SEQUENCE [LARGE SCALE GENOMIC DNA]</scope>
    <source>
        <strain evidence="2 3">2b14</strain>
    </source>
</reference>
<organism evidence="2 3">
    <name type="scientific">Pontibacter arcticus</name>
    <dbReference type="NCBI Taxonomy" id="2080288"/>
    <lineage>
        <taxon>Bacteria</taxon>
        <taxon>Pseudomonadati</taxon>
        <taxon>Bacteroidota</taxon>
        <taxon>Cytophagia</taxon>
        <taxon>Cytophagales</taxon>
        <taxon>Hymenobacteraceae</taxon>
        <taxon>Pontibacter</taxon>
    </lineage>
</organism>
<evidence type="ECO:0000259" key="1">
    <source>
        <dbReference type="Pfam" id="PF09423"/>
    </source>
</evidence>
<evidence type="ECO:0000313" key="3">
    <source>
        <dbReference type="Proteomes" id="UP000251692"/>
    </source>
</evidence>
<dbReference type="PANTHER" id="PTHR33987">
    <property type="entry name" value="CALCINEURIN-LIKE METALLO-PHOSPHOESTERASE SUPERFAMILY PROTEIN"/>
    <property type="match status" value="1"/>
</dbReference>
<feature type="domain" description="PhoD-like phosphatase metallophosphatase" evidence="1">
    <location>
        <begin position="116"/>
        <end position="312"/>
    </location>
</feature>
<dbReference type="Gene3D" id="3.60.21.70">
    <property type="entry name" value="PhoD-like phosphatase"/>
    <property type="match status" value="1"/>
</dbReference>
<dbReference type="RefSeq" id="WP_112305002.1">
    <property type="nucleotide sequence ID" value="NZ_QMDV01000002.1"/>
</dbReference>
<evidence type="ECO:0000313" key="2">
    <source>
        <dbReference type="EMBL" id="RAU82853.1"/>
    </source>
</evidence>
<sequence>MAERKSVQFNRREFSYFLSNTGKALRMPVFGYTFLYFMFVRILGLALLFCCLACFKTLAQAEHVTTTRIAFGSCNDQRKAQPLWQEIIKTDPALWVWLGDNIYADTDSMPLMQQYYNLQLQHSGYKKLLQTCPVTGIWSDHDYAGDNADKLFRKKQQSQQLFLDFMGTGKNEAIRKQEGIYRTYTLGEGNKKVKLILLDGNYHRDPFRKLFRLYLPDESRDILGEAQWAWLEKELSNSDASVHIIASGLQVLPHSMAYTNWSAYPAARARLLQLLEKTKPNIPLIISGDRHVGELSKYELQGYTQPLYEITSSGMTHFREAKKGGNRYRVGEQVGALNFGLLQINWGKDTTTITMQVRGEKGSVYIAKTVEYTLN</sequence>
<dbReference type="InterPro" id="IPR018946">
    <property type="entry name" value="PhoD-like_MPP"/>
</dbReference>
<name>A0A364REZ0_9BACT</name>
<dbReference type="Proteomes" id="UP000251692">
    <property type="component" value="Unassembled WGS sequence"/>
</dbReference>
<dbReference type="InterPro" id="IPR038607">
    <property type="entry name" value="PhoD-like_sf"/>
</dbReference>
<keyword evidence="3" id="KW-1185">Reference proteome</keyword>
<reference evidence="2 3" key="1">
    <citation type="submission" date="2018-06" db="EMBL/GenBank/DDBJ databases">
        <authorList>
            <person name="Liu Z.-W."/>
        </authorList>
    </citation>
    <scope>NUCLEOTIDE SEQUENCE [LARGE SCALE GENOMIC DNA]</scope>
    <source>
        <strain evidence="2 3">2b14</strain>
    </source>
</reference>
<protein>
    <submittedName>
        <fullName evidence="2">Alkaline phosphatase family protein</fullName>
    </submittedName>
</protein>
<dbReference type="SUPFAM" id="SSF56300">
    <property type="entry name" value="Metallo-dependent phosphatases"/>
    <property type="match status" value="1"/>
</dbReference>
<accession>A0A364REZ0</accession>
<dbReference type="CDD" id="cd07389">
    <property type="entry name" value="MPP_PhoD"/>
    <property type="match status" value="1"/>
</dbReference>
<dbReference type="Pfam" id="PF09423">
    <property type="entry name" value="PhoD"/>
    <property type="match status" value="1"/>
</dbReference>
<dbReference type="AlphaFoldDB" id="A0A364REZ0"/>
<comment type="caution">
    <text evidence="2">The sequence shown here is derived from an EMBL/GenBank/DDBJ whole genome shotgun (WGS) entry which is preliminary data.</text>
</comment>